<reference evidence="3 4" key="1">
    <citation type="submission" date="2020-06" db="EMBL/GenBank/DDBJ databases">
        <title>Actinokineospora xiongansis sp. nov., isolated from soil of Baiyangdian.</title>
        <authorList>
            <person name="Zhang X."/>
        </authorList>
    </citation>
    <scope>NUCLEOTIDE SEQUENCE [LARGE SCALE GENOMIC DNA]</scope>
    <source>
        <strain evidence="3 4">HBU206404</strain>
    </source>
</reference>
<dbReference type="PANTHER" id="PTHR22946">
    <property type="entry name" value="DIENELACTONE HYDROLASE DOMAIN-CONTAINING PROTEIN-RELATED"/>
    <property type="match status" value="1"/>
</dbReference>
<gene>
    <name evidence="3" type="ORF">GPZ80_12740</name>
</gene>
<comment type="similarity">
    <text evidence="1">Belongs to the AB hydrolase superfamily.</text>
</comment>
<name>A0ABR7L5T2_9PSEU</name>
<dbReference type="Proteomes" id="UP000734823">
    <property type="component" value="Unassembled WGS sequence"/>
</dbReference>
<keyword evidence="3" id="KW-0378">Hydrolase</keyword>
<dbReference type="InterPro" id="IPR002925">
    <property type="entry name" value="Dienelactn_hydro"/>
</dbReference>
<evidence type="ECO:0000259" key="2">
    <source>
        <dbReference type="Pfam" id="PF01738"/>
    </source>
</evidence>
<accession>A0ABR7L5T2</accession>
<comment type="caution">
    <text evidence="3">The sequence shown here is derived from an EMBL/GenBank/DDBJ whole genome shotgun (WGS) entry which is preliminary data.</text>
</comment>
<evidence type="ECO:0000256" key="1">
    <source>
        <dbReference type="ARBA" id="ARBA00008645"/>
    </source>
</evidence>
<dbReference type="Pfam" id="PF01738">
    <property type="entry name" value="DLH"/>
    <property type="match status" value="1"/>
</dbReference>
<dbReference type="GO" id="GO:0016787">
    <property type="term" value="F:hydrolase activity"/>
    <property type="evidence" value="ECO:0007669"/>
    <property type="project" value="UniProtKB-KW"/>
</dbReference>
<dbReference type="InterPro" id="IPR029058">
    <property type="entry name" value="AB_hydrolase_fold"/>
</dbReference>
<organism evidence="3 4">
    <name type="scientific">Actinokineospora xionganensis</name>
    <dbReference type="NCBI Taxonomy" id="2684470"/>
    <lineage>
        <taxon>Bacteria</taxon>
        <taxon>Bacillati</taxon>
        <taxon>Actinomycetota</taxon>
        <taxon>Actinomycetes</taxon>
        <taxon>Pseudonocardiales</taxon>
        <taxon>Pseudonocardiaceae</taxon>
        <taxon>Actinokineospora</taxon>
    </lineage>
</organism>
<evidence type="ECO:0000313" key="4">
    <source>
        <dbReference type="Proteomes" id="UP000734823"/>
    </source>
</evidence>
<feature type="domain" description="Dienelactone hydrolase" evidence="2">
    <location>
        <begin position="18"/>
        <end position="201"/>
    </location>
</feature>
<dbReference type="RefSeq" id="WP_187220535.1">
    <property type="nucleotide sequence ID" value="NZ_JABVED010000006.1"/>
</dbReference>
<keyword evidence="4" id="KW-1185">Reference proteome</keyword>
<sequence length="212" mass="22318">MSVPVVIESSGGELPGDLAVPAEARGIVVFAHGSGSSRHSSRNRAVAKVLRDSGFATLLMDLLTEEEEQVDLRTRELRFDIDLLASRISTAVEQIRGQLAVRGLPVGLFGASTGAAAALVAAADDHSVRAVVSRGGRPDLAGDALAQVQAPTLLIVGALDTQVLNLNEQASRALAAPNRIEVIPGATHLFEEPGTLDRVAELAADWFREHVH</sequence>
<dbReference type="InterPro" id="IPR050261">
    <property type="entry name" value="FrsA_esterase"/>
</dbReference>
<dbReference type="EMBL" id="JABVED010000006">
    <property type="protein sequence ID" value="MBC6448034.1"/>
    <property type="molecule type" value="Genomic_DNA"/>
</dbReference>
<protein>
    <submittedName>
        <fullName evidence="3">Dienelactone hydrolase family protein</fullName>
    </submittedName>
</protein>
<dbReference type="Gene3D" id="3.40.50.1820">
    <property type="entry name" value="alpha/beta hydrolase"/>
    <property type="match status" value="1"/>
</dbReference>
<dbReference type="SUPFAM" id="SSF53474">
    <property type="entry name" value="alpha/beta-Hydrolases"/>
    <property type="match status" value="1"/>
</dbReference>
<proteinExistence type="inferred from homology"/>
<evidence type="ECO:0000313" key="3">
    <source>
        <dbReference type="EMBL" id="MBC6448034.1"/>
    </source>
</evidence>